<organism evidence="6 7">
    <name type="scientific">Rhodothermus marinus (strain ATCC 43812 / DSM 4252 / R-10)</name>
    <name type="common">Rhodothermus obamensis</name>
    <dbReference type="NCBI Taxonomy" id="518766"/>
    <lineage>
        <taxon>Bacteria</taxon>
        <taxon>Pseudomonadati</taxon>
        <taxon>Rhodothermota</taxon>
        <taxon>Rhodothermia</taxon>
        <taxon>Rhodothermales</taxon>
        <taxon>Rhodothermaceae</taxon>
        <taxon>Rhodothermus</taxon>
    </lineage>
</organism>
<keyword evidence="2" id="KW-0328">Glycosyltransferase</keyword>
<evidence type="ECO:0000313" key="6">
    <source>
        <dbReference type="EMBL" id="ACY48035.1"/>
    </source>
</evidence>
<dbReference type="InterPro" id="IPR028098">
    <property type="entry name" value="Glyco_trans_4-like_N"/>
</dbReference>
<dbReference type="PANTHER" id="PTHR12526">
    <property type="entry name" value="GLYCOSYLTRANSFERASE"/>
    <property type="match status" value="1"/>
</dbReference>
<feature type="domain" description="Glycosyl transferase family 1" evidence="4">
    <location>
        <begin position="193"/>
        <end position="351"/>
    </location>
</feature>
<sequence length="386" mass="43183">MIHLAFITHNVIPGDGQGRVNFELARYFLLRGATVTLFADKVDRRLLEMGASWVPVHTGPLGEAVDLYKVWRFRELSDRILATMDHLFDVIMGCGVVTRFPHTVNAVHFVHGTWLRSPYHPARQSRHPRALYQKLFSQLNAEWEQEAFIQARQIVAVSEMVRDELIAVGVPPERIEVIVNGVDLAEFHPGRADRGRLGLPEGVPLALFVGDIRSTIKNLDGVLHALQQVPALHVAVVGRLPGSPYPALAEQLGVADRVHFLGFRRDVASLMRAVDFFVLPSRRDSCPLVLLEAMASGLPVIVSRQVGTANLVGEAGFVIENPEDHEALAQAMTTLTREPDLRHEMGRKARAVAEEHSWERMASRYAALFERLMGRKFPLPELYTVE</sequence>
<dbReference type="KEGG" id="rmr:Rmar_1144"/>
<accession>D0MHS7</accession>
<evidence type="ECO:0000259" key="4">
    <source>
        <dbReference type="Pfam" id="PF00534"/>
    </source>
</evidence>
<evidence type="ECO:0000256" key="3">
    <source>
        <dbReference type="ARBA" id="ARBA00022679"/>
    </source>
</evidence>
<name>D0MHS7_RHOM4</name>
<dbReference type="OrthoDB" id="7560678at2"/>
<gene>
    <name evidence="6" type="ordered locus">Rmar_1144</name>
</gene>
<dbReference type="STRING" id="518766.Rmar_1144"/>
<dbReference type="Pfam" id="PF00534">
    <property type="entry name" value="Glycos_transf_1"/>
    <property type="match status" value="1"/>
</dbReference>
<reference evidence="6 7" key="1">
    <citation type="journal article" date="2009" name="Stand. Genomic Sci.">
        <title>Complete genome sequence of Rhodothermus marinus type strain (R-10).</title>
        <authorList>
            <person name="Nolan M."/>
            <person name="Tindall B.J."/>
            <person name="Pomrenke H."/>
            <person name="Lapidus A."/>
            <person name="Copeland A."/>
            <person name="Glavina Del Rio T."/>
            <person name="Lucas S."/>
            <person name="Chen F."/>
            <person name="Tice H."/>
            <person name="Cheng J.F."/>
            <person name="Saunders E."/>
            <person name="Han C."/>
            <person name="Bruce D."/>
            <person name="Goodwin L."/>
            <person name="Chain P."/>
            <person name="Pitluck S."/>
            <person name="Ovchinikova G."/>
            <person name="Pati A."/>
            <person name="Ivanova N."/>
            <person name="Mavromatis K."/>
            <person name="Chen A."/>
            <person name="Palaniappan K."/>
            <person name="Land M."/>
            <person name="Hauser L."/>
            <person name="Chang Y.J."/>
            <person name="Jeffries C.D."/>
            <person name="Brettin T."/>
            <person name="Goker M."/>
            <person name="Bristow J."/>
            <person name="Eisen J.A."/>
            <person name="Markowitz V."/>
            <person name="Hugenholtz P."/>
            <person name="Kyrpides N.C."/>
            <person name="Klenk H.P."/>
            <person name="Detter J.C."/>
        </authorList>
    </citation>
    <scope>NUCLEOTIDE SEQUENCE [LARGE SCALE GENOMIC DNA]</scope>
    <source>
        <strain evidence="7">ATCC 43812 / DSM 4252 / R-10</strain>
    </source>
</reference>
<evidence type="ECO:0000256" key="2">
    <source>
        <dbReference type="ARBA" id="ARBA00022676"/>
    </source>
</evidence>
<dbReference type="HOGENOM" id="CLU_009583_2_5_10"/>
<dbReference type="Pfam" id="PF13439">
    <property type="entry name" value="Glyco_transf_4"/>
    <property type="match status" value="1"/>
</dbReference>
<evidence type="ECO:0000313" key="7">
    <source>
        <dbReference type="Proteomes" id="UP000002221"/>
    </source>
</evidence>
<dbReference type="PANTHER" id="PTHR12526:SF640">
    <property type="entry name" value="COLANIC ACID BIOSYNTHESIS GLYCOSYLTRANSFERASE WCAL-RELATED"/>
    <property type="match status" value="1"/>
</dbReference>
<protein>
    <submittedName>
        <fullName evidence="6">Glycosyl transferase group 1</fullName>
    </submittedName>
</protein>
<comment type="similarity">
    <text evidence="1">Belongs to the glycosyltransferase group 1 family. Glycosyltransferase 4 subfamily.</text>
</comment>
<dbReference type="eggNOG" id="COG0438">
    <property type="taxonomic scope" value="Bacteria"/>
</dbReference>
<dbReference type="EMBL" id="CP001807">
    <property type="protein sequence ID" value="ACY48035.1"/>
    <property type="molecule type" value="Genomic_DNA"/>
</dbReference>
<feature type="domain" description="Glycosyltransferase subfamily 4-like N-terminal" evidence="5">
    <location>
        <begin position="15"/>
        <end position="185"/>
    </location>
</feature>
<dbReference type="InterPro" id="IPR001296">
    <property type="entry name" value="Glyco_trans_1"/>
</dbReference>
<keyword evidence="3 6" id="KW-0808">Transferase</keyword>
<dbReference type="Gene3D" id="3.40.50.2000">
    <property type="entry name" value="Glycogen Phosphorylase B"/>
    <property type="match status" value="2"/>
</dbReference>
<evidence type="ECO:0000256" key="1">
    <source>
        <dbReference type="ARBA" id="ARBA00009481"/>
    </source>
</evidence>
<evidence type="ECO:0000259" key="5">
    <source>
        <dbReference type="Pfam" id="PF13439"/>
    </source>
</evidence>
<dbReference type="CDD" id="cd03801">
    <property type="entry name" value="GT4_PimA-like"/>
    <property type="match status" value="1"/>
</dbReference>
<dbReference type="CAZy" id="GT4">
    <property type="family name" value="Glycosyltransferase Family 4"/>
</dbReference>
<dbReference type="SUPFAM" id="SSF53756">
    <property type="entry name" value="UDP-Glycosyltransferase/glycogen phosphorylase"/>
    <property type="match status" value="1"/>
</dbReference>
<dbReference type="RefSeq" id="WP_012843647.1">
    <property type="nucleotide sequence ID" value="NC_013501.1"/>
</dbReference>
<keyword evidence="7" id="KW-1185">Reference proteome</keyword>
<proteinExistence type="inferred from homology"/>
<dbReference type="AlphaFoldDB" id="D0MHS7"/>
<dbReference type="GO" id="GO:0016757">
    <property type="term" value="F:glycosyltransferase activity"/>
    <property type="evidence" value="ECO:0007669"/>
    <property type="project" value="UniProtKB-KW"/>
</dbReference>
<dbReference type="Proteomes" id="UP000002221">
    <property type="component" value="Chromosome"/>
</dbReference>